<accession>A0AAD3Y955</accession>
<protein>
    <submittedName>
        <fullName evidence="4">Uncharacterized protein</fullName>
    </submittedName>
</protein>
<dbReference type="AlphaFoldDB" id="A0AAD3Y955"/>
<sequence>MNLLPDGSVGLGCMVFSVLCICAQGLEAPGNGTPDMLKTLEWGAVGLGAYISVFVQLLLDCAEFCLIHIRIILRCTATGSGFSAGQTAHASDKISPRVYHQRMSSNSSKKSALRSISQHQNSASKKTAVAAPFSQPPHQTGVHHPCIQDKLDTGQDSSSIATSSASARKDSSSIKSKVSNHKRQYGGSGIERLYRSNS</sequence>
<comment type="caution">
    <text evidence="4">The sequence shown here is derived from an EMBL/GenBank/DDBJ whole genome shotgun (WGS) entry which is preliminary data.</text>
</comment>
<evidence type="ECO:0000256" key="1">
    <source>
        <dbReference type="SAM" id="MobiDB-lite"/>
    </source>
</evidence>
<gene>
    <name evidence="4" type="ORF">Nepgr_033855</name>
</gene>
<feature type="compositionally biased region" description="Low complexity" evidence="1">
    <location>
        <begin position="104"/>
        <end position="117"/>
    </location>
</feature>
<name>A0AAD3Y955_NEPGR</name>
<dbReference type="Proteomes" id="UP001279734">
    <property type="component" value="Unassembled WGS sequence"/>
</dbReference>
<keyword evidence="2" id="KW-0472">Membrane</keyword>
<keyword evidence="3" id="KW-0732">Signal</keyword>
<feature type="chain" id="PRO_5041985904" evidence="3">
    <location>
        <begin position="26"/>
        <end position="198"/>
    </location>
</feature>
<reference evidence="4" key="1">
    <citation type="submission" date="2023-05" db="EMBL/GenBank/DDBJ databases">
        <title>Nepenthes gracilis genome sequencing.</title>
        <authorList>
            <person name="Fukushima K."/>
        </authorList>
    </citation>
    <scope>NUCLEOTIDE SEQUENCE</scope>
    <source>
        <strain evidence="4">SING2019-196</strain>
    </source>
</reference>
<feature type="region of interest" description="Disordered" evidence="1">
    <location>
        <begin position="93"/>
        <end position="198"/>
    </location>
</feature>
<keyword evidence="2" id="KW-1133">Transmembrane helix</keyword>
<proteinExistence type="predicted"/>
<feature type="signal peptide" evidence="3">
    <location>
        <begin position="1"/>
        <end position="25"/>
    </location>
</feature>
<keyword evidence="2" id="KW-0812">Transmembrane</keyword>
<feature type="compositionally biased region" description="Low complexity" evidence="1">
    <location>
        <begin position="157"/>
        <end position="166"/>
    </location>
</feature>
<feature type="transmembrane region" description="Helical" evidence="2">
    <location>
        <begin position="49"/>
        <end position="73"/>
    </location>
</feature>
<organism evidence="4 5">
    <name type="scientific">Nepenthes gracilis</name>
    <name type="common">Slender pitcher plant</name>
    <dbReference type="NCBI Taxonomy" id="150966"/>
    <lineage>
        <taxon>Eukaryota</taxon>
        <taxon>Viridiplantae</taxon>
        <taxon>Streptophyta</taxon>
        <taxon>Embryophyta</taxon>
        <taxon>Tracheophyta</taxon>
        <taxon>Spermatophyta</taxon>
        <taxon>Magnoliopsida</taxon>
        <taxon>eudicotyledons</taxon>
        <taxon>Gunneridae</taxon>
        <taxon>Pentapetalae</taxon>
        <taxon>Caryophyllales</taxon>
        <taxon>Nepenthaceae</taxon>
        <taxon>Nepenthes</taxon>
    </lineage>
</organism>
<evidence type="ECO:0000256" key="3">
    <source>
        <dbReference type="SAM" id="SignalP"/>
    </source>
</evidence>
<dbReference type="EMBL" id="BSYO01000053">
    <property type="protein sequence ID" value="GMH32011.1"/>
    <property type="molecule type" value="Genomic_DNA"/>
</dbReference>
<evidence type="ECO:0000313" key="5">
    <source>
        <dbReference type="Proteomes" id="UP001279734"/>
    </source>
</evidence>
<evidence type="ECO:0000313" key="4">
    <source>
        <dbReference type="EMBL" id="GMH32011.1"/>
    </source>
</evidence>
<keyword evidence="5" id="KW-1185">Reference proteome</keyword>
<evidence type="ECO:0000256" key="2">
    <source>
        <dbReference type="SAM" id="Phobius"/>
    </source>
</evidence>